<protein>
    <submittedName>
        <fullName evidence="5">Mast cell protease 3</fullName>
    </submittedName>
</protein>
<reference evidence="5 6" key="1">
    <citation type="submission" date="2019-04" db="EMBL/GenBank/DDBJ databases">
        <title>Draft genome of the big-headed turtle Platysternon megacephalum.</title>
        <authorList>
            <person name="Gong S."/>
        </authorList>
    </citation>
    <scope>NUCLEOTIDE SEQUENCE [LARGE SCALE GENOMIC DNA]</scope>
    <source>
        <strain evidence="5">DO16091913</strain>
        <tissue evidence="5">Muscle</tissue>
    </source>
</reference>
<keyword evidence="3" id="KW-1015">Disulfide bond</keyword>
<dbReference type="GO" id="GO:0004252">
    <property type="term" value="F:serine-type endopeptidase activity"/>
    <property type="evidence" value="ECO:0007669"/>
    <property type="project" value="InterPro"/>
</dbReference>
<organism evidence="5 6">
    <name type="scientific">Platysternon megacephalum</name>
    <name type="common">big-headed turtle</name>
    <dbReference type="NCBI Taxonomy" id="55544"/>
    <lineage>
        <taxon>Eukaryota</taxon>
        <taxon>Metazoa</taxon>
        <taxon>Chordata</taxon>
        <taxon>Craniata</taxon>
        <taxon>Vertebrata</taxon>
        <taxon>Euteleostomi</taxon>
        <taxon>Archelosauria</taxon>
        <taxon>Testudinata</taxon>
        <taxon>Testudines</taxon>
        <taxon>Cryptodira</taxon>
        <taxon>Durocryptodira</taxon>
        <taxon>Testudinoidea</taxon>
        <taxon>Platysternidae</taxon>
        <taxon>Platysternon</taxon>
    </lineage>
</organism>
<keyword evidence="6" id="KW-1185">Reference proteome</keyword>
<accession>A0A4D9DPQ5</accession>
<keyword evidence="2" id="KW-0865">Zymogen</keyword>
<dbReference type="Gene3D" id="2.40.10.10">
    <property type="entry name" value="Trypsin-like serine proteases"/>
    <property type="match status" value="3"/>
</dbReference>
<dbReference type="SUPFAM" id="SSF50494">
    <property type="entry name" value="Trypsin-like serine proteases"/>
    <property type="match status" value="2"/>
</dbReference>
<evidence type="ECO:0000256" key="2">
    <source>
        <dbReference type="ARBA" id="ARBA00023145"/>
    </source>
</evidence>
<gene>
    <name evidence="5" type="ORF">DR999_PMT19852</name>
</gene>
<evidence type="ECO:0000313" key="6">
    <source>
        <dbReference type="Proteomes" id="UP000297703"/>
    </source>
</evidence>
<dbReference type="InterPro" id="IPR009003">
    <property type="entry name" value="Peptidase_S1_PA"/>
</dbReference>
<evidence type="ECO:0000256" key="1">
    <source>
        <dbReference type="ARBA" id="ARBA00022729"/>
    </source>
</evidence>
<dbReference type="InterPro" id="IPR001254">
    <property type="entry name" value="Trypsin_dom"/>
</dbReference>
<name>A0A4D9DPQ5_9SAUR</name>
<dbReference type="InterPro" id="IPR043504">
    <property type="entry name" value="Peptidase_S1_PA_chymotrypsin"/>
</dbReference>
<dbReference type="PANTHER" id="PTHR24271">
    <property type="entry name" value="KALLIKREIN-RELATED"/>
    <property type="match status" value="1"/>
</dbReference>
<reference evidence="5 6" key="2">
    <citation type="submission" date="2019-04" db="EMBL/GenBank/DDBJ databases">
        <title>The genome sequence of big-headed turtle.</title>
        <authorList>
            <person name="Gong S."/>
        </authorList>
    </citation>
    <scope>NUCLEOTIDE SEQUENCE [LARGE SCALE GENOMIC DNA]</scope>
    <source>
        <strain evidence="5">DO16091913</strain>
        <tissue evidence="5">Muscle</tissue>
    </source>
</reference>
<sequence>MPRDICNVAGWGNTRARGFSLPSKLQEVNLKVLEADRCTRYPHFIPNSMLCVGDPREVGKSSFQLAQEARLSDQVQLIPLPRYQDKVKLGSMCSVAGWGQTLAMNKNEVTTPKTKRECVAFGDCNDLPEPQNLEQLLHLQQLCQVHVLDSELDKPALITTLAVYPERAKIEKLPPSFTVYTVKARLLHKA</sequence>
<keyword evidence="1" id="KW-0732">Signal</keyword>
<comment type="caution">
    <text evidence="5">The sequence shown here is derived from an EMBL/GenBank/DDBJ whole genome shotgun (WGS) entry which is preliminary data.</text>
</comment>
<keyword evidence="5" id="KW-0645">Protease</keyword>
<feature type="domain" description="Peptidase S1" evidence="4">
    <location>
        <begin position="3"/>
        <end position="58"/>
    </location>
</feature>
<dbReference type="PANTHER" id="PTHR24271:SF81">
    <property type="entry name" value="GRANZYME B"/>
    <property type="match status" value="1"/>
</dbReference>
<evidence type="ECO:0000259" key="4">
    <source>
        <dbReference type="Pfam" id="PF00089"/>
    </source>
</evidence>
<proteinExistence type="predicted"/>
<dbReference type="Proteomes" id="UP000297703">
    <property type="component" value="Unassembled WGS sequence"/>
</dbReference>
<evidence type="ECO:0000313" key="5">
    <source>
        <dbReference type="EMBL" id="TFJ98241.1"/>
    </source>
</evidence>
<dbReference type="OrthoDB" id="5565075at2759"/>
<dbReference type="AlphaFoldDB" id="A0A4D9DPQ5"/>
<dbReference type="EMBL" id="QXTE01000414">
    <property type="protein sequence ID" value="TFJ98241.1"/>
    <property type="molecule type" value="Genomic_DNA"/>
</dbReference>
<evidence type="ECO:0000256" key="3">
    <source>
        <dbReference type="ARBA" id="ARBA00023157"/>
    </source>
</evidence>
<feature type="domain" description="Peptidase S1" evidence="4">
    <location>
        <begin position="64"/>
        <end position="110"/>
    </location>
</feature>
<dbReference type="GO" id="GO:0006508">
    <property type="term" value="P:proteolysis"/>
    <property type="evidence" value="ECO:0007669"/>
    <property type="project" value="UniProtKB-KW"/>
</dbReference>
<dbReference type="Pfam" id="PF00089">
    <property type="entry name" value="Trypsin"/>
    <property type="match status" value="2"/>
</dbReference>
<keyword evidence="5" id="KW-0378">Hydrolase</keyword>
<dbReference type="STRING" id="55544.A0A4D9DPQ5"/>